<keyword evidence="2" id="KW-0732">Signal</keyword>
<feature type="domain" description="ZP-C" evidence="3">
    <location>
        <begin position="138"/>
        <end position="229"/>
    </location>
</feature>
<sequence>MVMKYTTLCLAALAMFGCLCDAHKPIQKPSHPQKPALPPQTKQTFEKPLTWKYPEDPKPDPKIEVDFQMKYPVAASTVAVECRERDARVEVKRDLFGIGQPINPADLTLGKCPAIAEDPVAQVLIFESDLHECDSSSMMTGCMRDQSISTTWETSLTLRLLVKQYFHVPLRVYMQRCVATVLPDPESFPRYVFIENGCLLDGIITGSASRFIRKGDNILQLQQEAFLFESSDVGLSRYQKYLAPPCGSEDQPQLRDASAPQAVDSSTLRMLSTESGACRYGSSTDVAPTPLRISSSSSSSSSSAPPPVSACLRTAGLPACSRSAPEAASPQRQTFGPNAHSAPLCSAWTRREAAGLRSRPRRRSALSQTAIRCLLPAHPTSSPPSPALVDGCGCRFDGAEKARLIEGSRPGGICGAADRDGEKAESGGKTAHWRDCDCEWTALHP</sequence>
<accession>A0A4Z2C9K4</accession>
<evidence type="ECO:0000313" key="4">
    <source>
        <dbReference type="EMBL" id="TNN00844.1"/>
    </source>
</evidence>
<keyword evidence="5" id="KW-1185">Reference proteome</keyword>
<dbReference type="PANTHER" id="PTHR11576:SF2">
    <property type="entry name" value="ZONA PELLUCIDA SPERM-BINDING PROTEIN 3"/>
    <property type="match status" value="1"/>
</dbReference>
<dbReference type="GO" id="GO:0035803">
    <property type="term" value="P:egg coat formation"/>
    <property type="evidence" value="ECO:0007669"/>
    <property type="project" value="TreeGrafter"/>
</dbReference>
<dbReference type="AlphaFoldDB" id="A0A4Z2C9K4"/>
<dbReference type="PROSITE" id="PS51257">
    <property type="entry name" value="PROKAR_LIPOPROTEIN"/>
    <property type="match status" value="1"/>
</dbReference>
<comment type="caution">
    <text evidence="4">The sequence shown here is derived from an EMBL/GenBank/DDBJ whole genome shotgun (WGS) entry which is preliminary data.</text>
</comment>
<feature type="signal peptide" evidence="2">
    <location>
        <begin position="1"/>
        <end position="22"/>
    </location>
</feature>
<evidence type="ECO:0000313" key="5">
    <source>
        <dbReference type="Proteomes" id="UP000516260"/>
    </source>
</evidence>
<organism evidence="4 5">
    <name type="scientific">Takifugu bimaculatus</name>
    <dbReference type="NCBI Taxonomy" id="433685"/>
    <lineage>
        <taxon>Eukaryota</taxon>
        <taxon>Metazoa</taxon>
        <taxon>Chordata</taxon>
        <taxon>Craniata</taxon>
        <taxon>Vertebrata</taxon>
        <taxon>Euteleostomi</taxon>
        <taxon>Actinopterygii</taxon>
        <taxon>Neopterygii</taxon>
        <taxon>Teleostei</taxon>
        <taxon>Neoteleostei</taxon>
        <taxon>Acanthomorphata</taxon>
        <taxon>Eupercaria</taxon>
        <taxon>Tetraodontiformes</taxon>
        <taxon>Tetradontoidea</taxon>
        <taxon>Tetraodontidae</taxon>
        <taxon>Takifugu</taxon>
    </lineage>
</organism>
<evidence type="ECO:0000256" key="2">
    <source>
        <dbReference type="SAM" id="SignalP"/>
    </source>
</evidence>
<dbReference type="Gene3D" id="2.60.40.4100">
    <property type="entry name" value="Zona pellucida, ZP-C domain"/>
    <property type="match status" value="1"/>
</dbReference>
<feature type="region of interest" description="Disordered" evidence="1">
    <location>
        <begin position="322"/>
        <end position="341"/>
    </location>
</feature>
<dbReference type="GO" id="GO:0032190">
    <property type="term" value="F:acrosin binding"/>
    <property type="evidence" value="ECO:0007669"/>
    <property type="project" value="TreeGrafter"/>
</dbReference>
<dbReference type="InterPro" id="IPR055355">
    <property type="entry name" value="ZP-C"/>
</dbReference>
<gene>
    <name evidence="4" type="ORF">fugu_012090</name>
</gene>
<feature type="region of interest" description="Disordered" evidence="1">
    <location>
        <begin position="246"/>
        <end position="266"/>
    </location>
</feature>
<feature type="chain" id="PRO_5021427922" description="ZP-C domain-containing protein" evidence="2">
    <location>
        <begin position="23"/>
        <end position="445"/>
    </location>
</feature>
<dbReference type="EMBL" id="SWLE01000004">
    <property type="protein sequence ID" value="TNN00844.1"/>
    <property type="molecule type" value="Genomic_DNA"/>
</dbReference>
<evidence type="ECO:0000256" key="1">
    <source>
        <dbReference type="SAM" id="MobiDB-lite"/>
    </source>
</evidence>
<evidence type="ECO:0000259" key="3">
    <source>
        <dbReference type="Pfam" id="PF00100"/>
    </source>
</evidence>
<proteinExistence type="predicted"/>
<dbReference type="Pfam" id="PF00100">
    <property type="entry name" value="Zona_pellucida"/>
    <property type="match status" value="1"/>
</dbReference>
<dbReference type="GO" id="GO:2000344">
    <property type="term" value="P:positive regulation of acrosome reaction"/>
    <property type="evidence" value="ECO:0007669"/>
    <property type="project" value="TreeGrafter"/>
</dbReference>
<protein>
    <recommendedName>
        <fullName evidence="3">ZP-C domain-containing protein</fullName>
    </recommendedName>
</protein>
<dbReference type="GO" id="GO:0031012">
    <property type="term" value="C:extracellular matrix"/>
    <property type="evidence" value="ECO:0007669"/>
    <property type="project" value="TreeGrafter"/>
</dbReference>
<dbReference type="InterPro" id="IPR042235">
    <property type="entry name" value="ZP-C_dom"/>
</dbReference>
<feature type="region of interest" description="Disordered" evidence="1">
    <location>
        <begin position="289"/>
        <end position="308"/>
    </location>
</feature>
<dbReference type="GO" id="GO:0007339">
    <property type="term" value="P:binding of sperm to zona pellucida"/>
    <property type="evidence" value="ECO:0007669"/>
    <property type="project" value="TreeGrafter"/>
</dbReference>
<name>A0A4Z2C9K4_9TELE</name>
<dbReference type="PANTHER" id="PTHR11576">
    <property type="entry name" value="ZONA PELLUCIDA SPERM-BINDING PROTEIN 3"/>
    <property type="match status" value="1"/>
</dbReference>
<dbReference type="Proteomes" id="UP000516260">
    <property type="component" value="Chromosome 12"/>
</dbReference>
<reference evidence="4 5" key="1">
    <citation type="submission" date="2019-04" db="EMBL/GenBank/DDBJ databases">
        <title>The sequence and de novo assembly of Takifugu bimaculatus genome using PacBio and Hi-C technologies.</title>
        <authorList>
            <person name="Xu P."/>
            <person name="Liu B."/>
            <person name="Zhou Z."/>
        </authorList>
    </citation>
    <scope>NUCLEOTIDE SEQUENCE [LARGE SCALE GENOMIC DNA]</scope>
    <source>
        <strain evidence="4">TB-2018</strain>
        <tissue evidence="4">Muscle</tissue>
    </source>
</reference>
<feature type="compositionally biased region" description="Low complexity" evidence="1">
    <location>
        <begin position="294"/>
        <end position="303"/>
    </location>
</feature>